<dbReference type="Pfam" id="PF02542">
    <property type="entry name" value="YgbB"/>
    <property type="match status" value="1"/>
</dbReference>
<dbReference type="FunFam" id="3.30.1330.50:FF:000003">
    <property type="entry name" value="2-C-methyl-D-erythritol 2,4-cyclodiphosphate synthase"/>
    <property type="match status" value="1"/>
</dbReference>
<feature type="binding site" evidence="7">
    <location>
        <position position="12"/>
    </location>
    <ligand>
        <name>a divalent metal cation</name>
        <dbReference type="ChEBI" id="CHEBI:60240"/>
    </ligand>
</feature>
<protein>
    <recommendedName>
        <fullName evidence="3 7">2-C-methyl-D-erythritol 2,4-cyclodiphosphate synthase</fullName>
        <shortName evidence="7">MECDP-synthase</shortName>
        <shortName evidence="7">MECPP-synthase</shortName>
        <shortName evidence="7">MECPS</shortName>
        <ecNumber evidence="3 7">4.6.1.12</ecNumber>
    </recommendedName>
</protein>
<comment type="function">
    <text evidence="7">Involved in the biosynthesis of isopentenyl diphosphate (IPP) and dimethylallyl diphosphate (DMAPP), two major building blocks of isoprenoid compounds. Catalyzes the conversion of 4-diphosphocytidyl-2-C-methyl-D-erythritol 2-phosphate (CDP-ME2P) to 2-C-methyl-D-erythritol 2,4-cyclodiphosphate (ME-CPP) with a corresponding release of cytidine 5-monophosphate (CMP).</text>
</comment>
<dbReference type="NCBIfam" id="TIGR00151">
    <property type="entry name" value="ispF"/>
    <property type="match status" value="1"/>
</dbReference>
<feature type="binding site" evidence="7">
    <location>
        <begin position="36"/>
        <end position="37"/>
    </location>
    <ligand>
        <name>4-CDP-2-C-methyl-D-erythritol 2-phosphate</name>
        <dbReference type="ChEBI" id="CHEBI:57919"/>
    </ligand>
</feature>
<dbReference type="EC" id="4.6.1.12" evidence="3 7"/>
<keyword evidence="6 7" id="KW-0456">Lyase</keyword>
<feature type="binding site" evidence="7">
    <location>
        <begin position="63"/>
        <end position="67"/>
    </location>
    <ligand>
        <name>4-CDP-2-C-methyl-D-erythritol 2-phosphate</name>
        <dbReference type="ChEBI" id="CHEBI:57919"/>
    </ligand>
</feature>
<dbReference type="EMBL" id="DSFC01000212">
    <property type="protein sequence ID" value="HEV09487.1"/>
    <property type="molecule type" value="Genomic_DNA"/>
</dbReference>
<evidence type="ECO:0000256" key="1">
    <source>
        <dbReference type="ARBA" id="ARBA00000200"/>
    </source>
</evidence>
<gene>
    <name evidence="7 10" type="primary">ispF</name>
    <name evidence="10" type="ORF">ENO34_03710</name>
</gene>
<evidence type="ECO:0000256" key="5">
    <source>
        <dbReference type="ARBA" id="ARBA00023229"/>
    </source>
</evidence>
<dbReference type="AlphaFoldDB" id="A0A831YDL2"/>
<dbReference type="UniPathway" id="UPA00056">
    <property type="reaction ID" value="UER00095"/>
</dbReference>
<evidence type="ECO:0000256" key="3">
    <source>
        <dbReference type="ARBA" id="ARBA00012579"/>
    </source>
</evidence>
<dbReference type="PROSITE" id="PS01350">
    <property type="entry name" value="ISPF"/>
    <property type="match status" value="1"/>
</dbReference>
<dbReference type="GO" id="GO:0008685">
    <property type="term" value="F:2-C-methyl-D-erythritol 2,4-cyclodiphosphate synthase activity"/>
    <property type="evidence" value="ECO:0007669"/>
    <property type="project" value="UniProtKB-UniRule"/>
</dbReference>
<dbReference type="InterPro" id="IPR036571">
    <property type="entry name" value="MECDP_synthase_sf"/>
</dbReference>
<comment type="pathway">
    <text evidence="2 7">Isoprenoid biosynthesis; isopentenyl diphosphate biosynthesis via DXP pathway; isopentenyl diphosphate from 1-deoxy-D-xylulose 5-phosphate: step 4/6.</text>
</comment>
<feature type="site" description="Transition state stabilizer" evidence="7">
    <location>
        <position position="135"/>
    </location>
</feature>
<evidence type="ECO:0000259" key="9">
    <source>
        <dbReference type="Pfam" id="PF02542"/>
    </source>
</evidence>
<dbReference type="Gene3D" id="3.30.1330.50">
    <property type="entry name" value="2-C-methyl-D-erythritol 2,4-cyclodiphosphate synthase"/>
    <property type="match status" value="1"/>
</dbReference>
<feature type="binding site" evidence="7">
    <location>
        <position position="44"/>
    </location>
    <ligand>
        <name>a divalent metal cation</name>
        <dbReference type="ChEBI" id="CHEBI:60240"/>
    </ligand>
</feature>
<comment type="catalytic activity">
    <reaction evidence="1 7 8">
        <text>4-CDP-2-C-methyl-D-erythritol 2-phosphate = 2-C-methyl-D-erythritol 2,4-cyclic diphosphate + CMP</text>
        <dbReference type="Rhea" id="RHEA:23864"/>
        <dbReference type="ChEBI" id="CHEBI:57919"/>
        <dbReference type="ChEBI" id="CHEBI:58483"/>
        <dbReference type="ChEBI" id="CHEBI:60377"/>
        <dbReference type="EC" id="4.6.1.12"/>
    </reaction>
</comment>
<comment type="cofactor">
    <cofactor evidence="7">
        <name>a divalent metal cation</name>
        <dbReference type="ChEBI" id="CHEBI:60240"/>
    </cofactor>
    <text evidence="7">Binds 1 divalent metal cation per subunit.</text>
</comment>
<keyword evidence="5 7" id="KW-0414">Isoprene biosynthesis</keyword>
<comment type="caution">
    <text evidence="10">The sequence shown here is derived from an EMBL/GenBank/DDBJ whole genome shotgun (WGS) entry which is preliminary data.</text>
</comment>
<sequence>MEVRVGLGFDIHRLEEGKKLVIGGVEIPSEKGFVAHSDGDILFHALTDAILGALGYGDIGELFPDNDPKYKNLPSEFFLKEAKKILDDKKYKIVNIDSVIIIEKPKIMPYRQRIIENTAKVLGIEKERVFVKAKTNEKLDSIGNQEAAACYVVILLKQEDKE</sequence>
<feature type="binding site" evidence="7">
    <location>
        <begin position="10"/>
        <end position="12"/>
    </location>
    <ligand>
        <name>4-CDP-2-C-methyl-D-erythritol 2-phosphate</name>
        <dbReference type="ChEBI" id="CHEBI:57919"/>
    </ligand>
</feature>
<evidence type="ECO:0000256" key="2">
    <source>
        <dbReference type="ARBA" id="ARBA00004709"/>
    </source>
</evidence>
<dbReference type="GO" id="GO:0016114">
    <property type="term" value="P:terpenoid biosynthetic process"/>
    <property type="evidence" value="ECO:0007669"/>
    <property type="project" value="InterPro"/>
</dbReference>
<dbReference type="GO" id="GO:0019288">
    <property type="term" value="P:isopentenyl diphosphate biosynthetic process, methylerythritol 4-phosphate pathway"/>
    <property type="evidence" value="ECO:0007669"/>
    <property type="project" value="UniProtKB-UniRule"/>
</dbReference>
<evidence type="ECO:0000256" key="8">
    <source>
        <dbReference type="RuleBase" id="RU004395"/>
    </source>
</evidence>
<dbReference type="InterPro" id="IPR003526">
    <property type="entry name" value="MECDP_synthase"/>
</dbReference>
<dbReference type="Proteomes" id="UP000885621">
    <property type="component" value="Unassembled WGS sequence"/>
</dbReference>
<evidence type="ECO:0000256" key="4">
    <source>
        <dbReference type="ARBA" id="ARBA00022723"/>
    </source>
</evidence>
<dbReference type="PANTHER" id="PTHR43181:SF1">
    <property type="entry name" value="2-C-METHYL-D-ERYTHRITOL 2,4-CYCLODIPHOSPHATE SYNTHASE, CHLOROPLASTIC"/>
    <property type="match status" value="1"/>
</dbReference>
<evidence type="ECO:0000313" key="10">
    <source>
        <dbReference type="EMBL" id="HEV09487.1"/>
    </source>
</evidence>
<feature type="binding site" evidence="7">
    <location>
        <begin position="58"/>
        <end position="60"/>
    </location>
    <ligand>
        <name>4-CDP-2-C-methyl-D-erythritol 2-phosphate</name>
        <dbReference type="ChEBI" id="CHEBI:57919"/>
    </ligand>
</feature>
<reference evidence="10" key="1">
    <citation type="journal article" date="2020" name="mSystems">
        <title>Genome- and Community-Level Interaction Insights into Carbon Utilization and Element Cycling Functions of Hydrothermarchaeota in Hydrothermal Sediment.</title>
        <authorList>
            <person name="Zhou Z."/>
            <person name="Liu Y."/>
            <person name="Xu W."/>
            <person name="Pan J."/>
            <person name="Luo Z.H."/>
            <person name="Li M."/>
        </authorList>
    </citation>
    <scope>NUCLEOTIDE SEQUENCE [LARGE SCALE GENOMIC DNA]</scope>
    <source>
        <strain evidence="10">SpSt-1257</strain>
    </source>
</reference>
<keyword evidence="4 7" id="KW-0479">Metal-binding</keyword>
<dbReference type="SUPFAM" id="SSF69765">
    <property type="entry name" value="IpsF-like"/>
    <property type="match status" value="1"/>
</dbReference>
<name>A0A831YDL2_9AQUI</name>
<dbReference type="InterPro" id="IPR020555">
    <property type="entry name" value="MECDP_synthase_CS"/>
</dbReference>
<comment type="similarity">
    <text evidence="7 8">Belongs to the IspF family.</text>
</comment>
<proteinExistence type="inferred from homology"/>
<comment type="caution">
    <text evidence="7">Lacks conserved residue(s) required for the propagation of feature annotation.</text>
</comment>
<dbReference type="HAMAP" id="MF_00107">
    <property type="entry name" value="IspF"/>
    <property type="match status" value="1"/>
</dbReference>
<evidence type="ECO:0000256" key="6">
    <source>
        <dbReference type="ARBA" id="ARBA00023239"/>
    </source>
</evidence>
<accession>A0A831YDL2</accession>
<comment type="subunit">
    <text evidence="7">Homotrimer.</text>
</comment>
<feature type="site" description="Transition state stabilizer" evidence="7">
    <location>
        <position position="36"/>
    </location>
</feature>
<feature type="domain" description="2-C-methyl-D-erythritol 2,4-cyclodiphosphate synthase" evidence="9">
    <location>
        <begin position="3"/>
        <end position="156"/>
    </location>
</feature>
<feature type="binding site" evidence="7">
    <location>
        <position position="10"/>
    </location>
    <ligand>
        <name>a divalent metal cation</name>
        <dbReference type="ChEBI" id="CHEBI:60240"/>
    </ligand>
</feature>
<evidence type="ECO:0000256" key="7">
    <source>
        <dbReference type="HAMAP-Rule" id="MF_00107"/>
    </source>
</evidence>
<dbReference type="PANTHER" id="PTHR43181">
    <property type="entry name" value="2-C-METHYL-D-ERYTHRITOL 2,4-CYCLODIPHOSPHATE SYNTHASE, CHLOROPLASTIC"/>
    <property type="match status" value="1"/>
</dbReference>
<dbReference type="CDD" id="cd00554">
    <property type="entry name" value="MECDP_synthase"/>
    <property type="match status" value="1"/>
</dbReference>
<dbReference type="GO" id="GO:0046872">
    <property type="term" value="F:metal ion binding"/>
    <property type="evidence" value="ECO:0007669"/>
    <property type="project" value="UniProtKB-KW"/>
</dbReference>
<organism evidence="10">
    <name type="scientific">Sulfurihydrogenibium azorense</name>
    <dbReference type="NCBI Taxonomy" id="309806"/>
    <lineage>
        <taxon>Bacteria</taxon>
        <taxon>Pseudomonadati</taxon>
        <taxon>Aquificota</taxon>
        <taxon>Aquificia</taxon>
        <taxon>Aquificales</taxon>
        <taxon>Hydrogenothermaceae</taxon>
        <taxon>Sulfurihydrogenibium</taxon>
    </lineage>
</organism>